<dbReference type="GO" id="GO:0010457">
    <property type="term" value="P:centriole-centriole cohesion"/>
    <property type="evidence" value="ECO:0007669"/>
    <property type="project" value="TreeGrafter"/>
</dbReference>
<dbReference type="PANTHER" id="PTHR31691">
    <property type="entry name" value="ROTATIN"/>
    <property type="match status" value="1"/>
</dbReference>
<dbReference type="GO" id="GO:0007099">
    <property type="term" value="P:centriole replication"/>
    <property type="evidence" value="ECO:0007669"/>
    <property type="project" value="TreeGrafter"/>
</dbReference>
<dbReference type="Gene3D" id="1.25.10.10">
    <property type="entry name" value="Leucine-rich Repeat Variant"/>
    <property type="match status" value="2"/>
</dbReference>
<accession>A0A833S3E1</accession>
<dbReference type="InterPro" id="IPR016024">
    <property type="entry name" value="ARM-type_fold"/>
</dbReference>
<evidence type="ECO:0008006" key="3">
    <source>
        <dbReference type="Google" id="ProtNLM"/>
    </source>
</evidence>
<sequence length="942" mass="106328">MTNITKSLAELLKSSELDNQNVHQSILKLARTCSVIGKAEKSTLENQNVWLHFIELIISTLCLGDQQHFYNLGNTLIELIISFHGAGTVSFMGLSITRNSIICLNHLLYQMQINFNKNTFVQFWYEEGRMLNWLPMLWQNRDPLVRASALQLLAGLMNNLHTASQLLNSIALAPSELCQTLLQCIASREESCIVREQACYVLSSLIKNCNSIVFQYMDSLKANSILIYVEQNNIYYEISVLCSNVFMFISLDYNNQEKKIGKIPSIHSVQSSCTSLVPRTISHLYNCQDELQNCIESATTEMDNYLQLVATPSLITAICRLLNNLILLGKQDVVHQIYEHSIDKYLIGCVNEIPNDVESNKNLTHYCDILEMYSSICTVLTNCITNSNDTSQLISLRNKLWTEVFNFIAILSLTENQHFETIQAALELRGAETVFSSICIAMKDSNPQLRISAIGCLTFLLSQEIQKDSLGKSSISVQLVIDTPLARLSNDNENNLRGIISDVNKLSLRSFNARSTKSSGNEDPPICDIERNEIAISEELCNVLLHLFVAYNYNKSKRNKKLNEDKELIISALTNLLCVSNTAKKVALEENLPETILMILKESYVRLNLQPFELFKNQIDREKKIHPLLLDMNAILILLINFTYGSTVVKEALTKAGLADVLHKLWAWIALSKTVSTTALKLLASYTTKCTTAAQSLTLTTILPGTGLRKTPNTLALIHVIIQLVCKEIDKAGQFFDNHKLHFAFHVLRNAIHVHECRVSISKSTLLQFFTKIHPITTKRAKPWPLVELYCLEFLIDFTYYEEGQLCVPKAVDGLDVLFQLSKYSSSSNRILAISILRNLAFNTTNRPRLLSSVDFINVLHDIFKNGTLDEIRIAGSMLWSLVSNNQKGKLIIRSAGFSQSIQEALGRITLLNVDEEKDEEDLIKMLQYILKILSPADTKTD</sequence>
<dbReference type="GO" id="GO:0032053">
    <property type="term" value="P:ciliary basal body organization"/>
    <property type="evidence" value="ECO:0007669"/>
    <property type="project" value="TreeGrafter"/>
</dbReference>
<dbReference type="GO" id="GO:0005813">
    <property type="term" value="C:centrosome"/>
    <property type="evidence" value="ECO:0007669"/>
    <property type="project" value="InterPro"/>
</dbReference>
<dbReference type="SUPFAM" id="SSF48371">
    <property type="entry name" value="ARM repeat"/>
    <property type="match status" value="1"/>
</dbReference>
<evidence type="ECO:0000313" key="1">
    <source>
        <dbReference type="EMBL" id="KAF3426006.1"/>
    </source>
</evidence>
<evidence type="ECO:0000313" key="2">
    <source>
        <dbReference type="Proteomes" id="UP000655588"/>
    </source>
</evidence>
<protein>
    <recommendedName>
        <fullName evidence="3">Rotatin</fullName>
    </recommendedName>
</protein>
<dbReference type="InterPro" id="IPR030791">
    <property type="entry name" value="Rotatin"/>
</dbReference>
<gene>
    <name evidence="1" type="ORF">E2986_13230</name>
</gene>
<comment type="caution">
    <text evidence="1">The sequence shown here is derived from an EMBL/GenBank/DDBJ whole genome shotgun (WGS) entry which is preliminary data.</text>
</comment>
<dbReference type="InterPro" id="IPR011989">
    <property type="entry name" value="ARM-like"/>
</dbReference>
<dbReference type="EMBL" id="WNWW01000345">
    <property type="protein sequence ID" value="KAF3426006.1"/>
    <property type="molecule type" value="Genomic_DNA"/>
</dbReference>
<reference evidence="1" key="1">
    <citation type="submission" date="2019-11" db="EMBL/GenBank/DDBJ databases">
        <title>The nuclear and mitochondrial genomes of Frieseomelitta varia - a highly eusocial stingless bee (Meliponini) with a permanently sterile worker caste.</title>
        <authorList>
            <person name="Freitas F.C.P."/>
            <person name="Lourenco A.P."/>
            <person name="Nunes F.M.F."/>
            <person name="Paschoal A.R."/>
            <person name="Abreu F.C.P."/>
            <person name="Barbin F.O."/>
            <person name="Bataglia L."/>
            <person name="Cardoso-Junior C.A.M."/>
            <person name="Cervoni M.S."/>
            <person name="Silva S.R."/>
            <person name="Dalarmi F."/>
            <person name="Del Lama M.A."/>
            <person name="Depintor T.S."/>
            <person name="Ferreira K.M."/>
            <person name="Goria P.S."/>
            <person name="Jaskot M.C."/>
            <person name="Lago D.C."/>
            <person name="Luna-Lucena D."/>
            <person name="Moda L.M."/>
            <person name="Nascimento L."/>
            <person name="Pedrino M."/>
            <person name="Rabico F.O."/>
            <person name="Sanches F.C."/>
            <person name="Santos D.E."/>
            <person name="Santos C.G."/>
            <person name="Vieira J."/>
            <person name="Lopes T.F."/>
            <person name="Barchuk A.R."/>
            <person name="Hartfelder K."/>
            <person name="Simoes Z.L.P."/>
            <person name="Bitondi M.M.G."/>
            <person name="Pinheiro D.G."/>
        </authorList>
    </citation>
    <scope>NUCLEOTIDE SEQUENCE</scope>
    <source>
        <strain evidence="1">USP_RPSP 00005682</strain>
        <tissue evidence="1">Whole individual</tissue>
    </source>
</reference>
<dbReference type="GO" id="GO:0005814">
    <property type="term" value="C:centriole"/>
    <property type="evidence" value="ECO:0007669"/>
    <property type="project" value="TreeGrafter"/>
</dbReference>
<proteinExistence type="predicted"/>
<dbReference type="GO" id="GO:0036064">
    <property type="term" value="C:ciliary basal body"/>
    <property type="evidence" value="ECO:0007669"/>
    <property type="project" value="InterPro"/>
</dbReference>
<dbReference type="Proteomes" id="UP000655588">
    <property type="component" value="Unassembled WGS sequence"/>
</dbReference>
<keyword evidence="2" id="KW-1185">Reference proteome</keyword>
<name>A0A833S3E1_9HYME</name>
<dbReference type="AlphaFoldDB" id="A0A833S3E1"/>
<organism evidence="1 2">
    <name type="scientific">Frieseomelitta varia</name>
    <dbReference type="NCBI Taxonomy" id="561572"/>
    <lineage>
        <taxon>Eukaryota</taxon>
        <taxon>Metazoa</taxon>
        <taxon>Ecdysozoa</taxon>
        <taxon>Arthropoda</taxon>
        <taxon>Hexapoda</taxon>
        <taxon>Insecta</taxon>
        <taxon>Pterygota</taxon>
        <taxon>Neoptera</taxon>
        <taxon>Endopterygota</taxon>
        <taxon>Hymenoptera</taxon>
        <taxon>Apocrita</taxon>
        <taxon>Aculeata</taxon>
        <taxon>Apoidea</taxon>
        <taxon>Anthophila</taxon>
        <taxon>Apidae</taxon>
        <taxon>Frieseomelitta</taxon>
    </lineage>
</organism>
<dbReference type="PANTHER" id="PTHR31691:SF1">
    <property type="entry name" value="ROTATIN"/>
    <property type="match status" value="1"/>
</dbReference>